<dbReference type="Gene3D" id="3.90.190.10">
    <property type="entry name" value="Protein tyrosine phosphatase superfamily"/>
    <property type="match status" value="1"/>
</dbReference>
<dbReference type="GO" id="GO:0004721">
    <property type="term" value="F:phosphoprotein phosphatase activity"/>
    <property type="evidence" value="ECO:0007669"/>
    <property type="project" value="InterPro"/>
</dbReference>
<reference evidence="1" key="1">
    <citation type="submission" date="2023-08" db="EMBL/GenBank/DDBJ databases">
        <authorList>
            <person name="Audoor S."/>
            <person name="Bilcke G."/>
        </authorList>
    </citation>
    <scope>NUCLEOTIDE SEQUENCE</scope>
</reference>
<dbReference type="AlphaFoldDB" id="A0AAD2FXY6"/>
<gene>
    <name evidence="1" type="ORF">CYCCA115_LOCUS15435</name>
</gene>
<protein>
    <recommendedName>
        <fullName evidence="3">Tyrosine specific protein phosphatases domain-containing protein</fullName>
    </recommendedName>
</protein>
<organism evidence="1 2">
    <name type="scientific">Cylindrotheca closterium</name>
    <dbReference type="NCBI Taxonomy" id="2856"/>
    <lineage>
        <taxon>Eukaryota</taxon>
        <taxon>Sar</taxon>
        <taxon>Stramenopiles</taxon>
        <taxon>Ochrophyta</taxon>
        <taxon>Bacillariophyta</taxon>
        <taxon>Bacillariophyceae</taxon>
        <taxon>Bacillariophycidae</taxon>
        <taxon>Bacillariales</taxon>
        <taxon>Bacillariaceae</taxon>
        <taxon>Cylindrotheca</taxon>
    </lineage>
</organism>
<dbReference type="PANTHER" id="PTHR31126">
    <property type="entry name" value="TYROSINE-PROTEIN PHOSPHATASE"/>
    <property type="match status" value="1"/>
</dbReference>
<proteinExistence type="predicted"/>
<dbReference type="InterPro" id="IPR026893">
    <property type="entry name" value="Tyr/Ser_Pase_IphP-type"/>
</dbReference>
<dbReference type="InterPro" id="IPR029021">
    <property type="entry name" value="Prot-tyrosine_phosphatase-like"/>
</dbReference>
<evidence type="ECO:0000313" key="1">
    <source>
        <dbReference type="EMBL" id="CAJ1954843.1"/>
    </source>
</evidence>
<comment type="caution">
    <text evidence="1">The sequence shown here is derived from an EMBL/GenBank/DDBJ whole genome shotgun (WGS) entry which is preliminary data.</text>
</comment>
<name>A0AAD2FXY6_9STRA</name>
<dbReference type="Pfam" id="PF13350">
    <property type="entry name" value="Y_phosphatase3"/>
    <property type="match status" value="1"/>
</dbReference>
<accession>A0AAD2FXY6</accession>
<keyword evidence="2" id="KW-1185">Reference proteome</keyword>
<dbReference type="PANTHER" id="PTHR31126:SF1">
    <property type="entry name" value="TYROSINE SPECIFIC PROTEIN PHOSPHATASES DOMAIN-CONTAINING PROTEIN"/>
    <property type="match status" value="1"/>
</dbReference>
<evidence type="ECO:0008006" key="3">
    <source>
        <dbReference type="Google" id="ProtNLM"/>
    </source>
</evidence>
<dbReference type="PROSITE" id="PS00383">
    <property type="entry name" value="TYR_PHOSPHATASE_1"/>
    <property type="match status" value="1"/>
</dbReference>
<sequence>MRRHSYHRLSPTSAALIASVWLTGTNAIVVPSVKNMRPVIPGKLYRSATLDELSIEDAQALLSGKAFGASSEPLAAVIDLRNKDEIQKGLKERTEGSELFYNSSSSSSSSLENCNFVHIPFLEDVNEFWEEAIRRMDGKERMMASLNTVFQGGALDRAAARNLEKGGHAMLNTMIMQVGRERIGRALEICMIESQRGPVIFHCQKGKDRTGVLGMLIQSILQSSEDEIVKAYALSGELLGESEGMRTANDKVKESTSGLIDWAFFRGSPTEGMVGTLEWTKASYGTVESYLEQNAGFSVSQQRSFREQLDPIQLPSK</sequence>
<dbReference type="InterPro" id="IPR016130">
    <property type="entry name" value="Tyr_Pase_AS"/>
</dbReference>
<evidence type="ECO:0000313" key="2">
    <source>
        <dbReference type="Proteomes" id="UP001295423"/>
    </source>
</evidence>
<dbReference type="EMBL" id="CAKOGP040001870">
    <property type="protein sequence ID" value="CAJ1954843.1"/>
    <property type="molecule type" value="Genomic_DNA"/>
</dbReference>
<dbReference type="SUPFAM" id="SSF52799">
    <property type="entry name" value="(Phosphotyrosine protein) phosphatases II"/>
    <property type="match status" value="1"/>
</dbReference>
<dbReference type="Proteomes" id="UP001295423">
    <property type="component" value="Unassembled WGS sequence"/>
</dbReference>